<comment type="caution">
    <text evidence="3">The sequence shown here is derived from an EMBL/GenBank/DDBJ whole genome shotgun (WGS) entry which is preliminary data.</text>
</comment>
<gene>
    <name evidence="3" type="ORF">F53441_12919</name>
</gene>
<dbReference type="PANTHER" id="PTHR48081:SF3">
    <property type="entry name" value="ALPHA_BETA HYDROLASE FOLD-3 DOMAIN-CONTAINING PROTEIN"/>
    <property type="match status" value="1"/>
</dbReference>
<dbReference type="EMBL" id="JAADJG010000745">
    <property type="protein sequence ID" value="KAF4437913.1"/>
    <property type="molecule type" value="Genomic_DNA"/>
</dbReference>
<name>A0A8H4NM20_9HYPO</name>
<dbReference type="OrthoDB" id="19653at2759"/>
<dbReference type="Gene3D" id="3.40.50.1820">
    <property type="entry name" value="alpha/beta hydrolase"/>
    <property type="match status" value="1"/>
</dbReference>
<evidence type="ECO:0000313" key="4">
    <source>
        <dbReference type="Proteomes" id="UP000605986"/>
    </source>
</evidence>
<sequence>MSDPIPWNDDSVFESYNIIEETFKTVGTHNVKTAILLPKNLKPGAHPIIYHLHGGFLVMGHGLFAPFFPRWIDQLALQHSAIIISADYRLIPSANGLEDVLEDVEDGWQWTKANLPVILEEKAPGHSLDFSRVLLAGGSAGGYCATQLALSHPDEFQSLGINYPLLDIKDRLYVQGARPDEPTVLRMPLEEIPSMEDTLAWIEKTRKEPESRAGFERTPFAVAACQRGIFASHVLDNKSLNNLEFNPTERIQTGAKLPKNMWIMHGDDDSTVPIRGSQNFVDLVAKNSPETTVRFDVVPGEDHGFDFDMKRWESFADEAIGFVRDAWLAEA</sequence>
<dbReference type="AlphaFoldDB" id="A0A8H4NM20"/>
<dbReference type="Pfam" id="PF07859">
    <property type="entry name" value="Abhydrolase_3"/>
    <property type="match status" value="1"/>
</dbReference>
<dbReference type="Proteomes" id="UP000605986">
    <property type="component" value="Unassembled WGS sequence"/>
</dbReference>
<proteinExistence type="predicted"/>
<evidence type="ECO:0000313" key="3">
    <source>
        <dbReference type="EMBL" id="KAF4437913.1"/>
    </source>
</evidence>
<protein>
    <recommendedName>
        <fullName evidence="2">Alpha/beta hydrolase fold-3 domain-containing protein</fullName>
    </recommendedName>
</protein>
<dbReference type="InterPro" id="IPR050300">
    <property type="entry name" value="GDXG_lipolytic_enzyme"/>
</dbReference>
<evidence type="ECO:0000259" key="2">
    <source>
        <dbReference type="Pfam" id="PF07859"/>
    </source>
</evidence>
<organism evidence="3 4">
    <name type="scientific">Fusarium austroafricanum</name>
    <dbReference type="NCBI Taxonomy" id="2364996"/>
    <lineage>
        <taxon>Eukaryota</taxon>
        <taxon>Fungi</taxon>
        <taxon>Dikarya</taxon>
        <taxon>Ascomycota</taxon>
        <taxon>Pezizomycotina</taxon>
        <taxon>Sordariomycetes</taxon>
        <taxon>Hypocreomycetidae</taxon>
        <taxon>Hypocreales</taxon>
        <taxon>Nectriaceae</taxon>
        <taxon>Fusarium</taxon>
        <taxon>Fusarium concolor species complex</taxon>
    </lineage>
</organism>
<accession>A0A8H4NM20</accession>
<dbReference type="InterPro" id="IPR029058">
    <property type="entry name" value="AB_hydrolase_fold"/>
</dbReference>
<keyword evidence="1" id="KW-0378">Hydrolase</keyword>
<dbReference type="PANTHER" id="PTHR48081">
    <property type="entry name" value="AB HYDROLASE SUPERFAMILY PROTEIN C4A8.06C"/>
    <property type="match status" value="1"/>
</dbReference>
<evidence type="ECO:0000256" key="1">
    <source>
        <dbReference type="ARBA" id="ARBA00022801"/>
    </source>
</evidence>
<dbReference type="InterPro" id="IPR013094">
    <property type="entry name" value="AB_hydrolase_3"/>
</dbReference>
<dbReference type="GO" id="GO:0016787">
    <property type="term" value="F:hydrolase activity"/>
    <property type="evidence" value="ECO:0007669"/>
    <property type="project" value="UniProtKB-KW"/>
</dbReference>
<dbReference type="SUPFAM" id="SSF53474">
    <property type="entry name" value="alpha/beta-Hydrolases"/>
    <property type="match status" value="1"/>
</dbReference>
<feature type="domain" description="Alpha/beta hydrolase fold-3" evidence="2">
    <location>
        <begin position="50"/>
        <end position="269"/>
    </location>
</feature>
<reference evidence="3" key="1">
    <citation type="submission" date="2020-01" db="EMBL/GenBank/DDBJ databases">
        <title>Identification and distribution of gene clusters putatively required for synthesis of sphingolipid metabolism inhibitors in phylogenetically diverse species of the filamentous fungus Fusarium.</title>
        <authorList>
            <person name="Kim H.-S."/>
            <person name="Busman M."/>
            <person name="Brown D.W."/>
            <person name="Divon H."/>
            <person name="Uhlig S."/>
            <person name="Proctor R.H."/>
        </authorList>
    </citation>
    <scope>NUCLEOTIDE SEQUENCE</scope>
    <source>
        <strain evidence="3">NRRL 53441</strain>
    </source>
</reference>
<keyword evidence="4" id="KW-1185">Reference proteome</keyword>